<evidence type="ECO:0000313" key="7">
    <source>
        <dbReference type="Proteomes" id="UP000199039"/>
    </source>
</evidence>
<dbReference type="SUPFAM" id="SSF52540">
    <property type="entry name" value="P-loop containing nucleoside triphosphate hydrolases"/>
    <property type="match status" value="1"/>
</dbReference>
<protein>
    <submittedName>
        <fullName evidence="6">Putative ABC transport system ATP-binding protein</fullName>
    </submittedName>
</protein>
<name>A0A1G6HJA6_9MICO</name>
<proteinExistence type="predicted"/>
<keyword evidence="7" id="KW-1185">Reference proteome</keyword>
<dbReference type="GO" id="GO:0016887">
    <property type="term" value="F:ATP hydrolysis activity"/>
    <property type="evidence" value="ECO:0007669"/>
    <property type="project" value="InterPro"/>
</dbReference>
<gene>
    <name evidence="6" type="ORF">SAMN05216410_1090</name>
</gene>
<keyword evidence="3 6" id="KW-0067">ATP-binding</keyword>
<dbReference type="PANTHER" id="PTHR24220">
    <property type="entry name" value="IMPORT ATP-BINDING PROTEIN"/>
    <property type="match status" value="1"/>
</dbReference>
<dbReference type="InterPro" id="IPR027417">
    <property type="entry name" value="P-loop_NTPase"/>
</dbReference>
<dbReference type="PROSITE" id="PS00211">
    <property type="entry name" value="ABC_TRANSPORTER_1"/>
    <property type="match status" value="1"/>
</dbReference>
<dbReference type="Pfam" id="PF00005">
    <property type="entry name" value="ABC_tran"/>
    <property type="match status" value="1"/>
</dbReference>
<dbReference type="SMART" id="SM00382">
    <property type="entry name" value="AAA"/>
    <property type="match status" value="1"/>
</dbReference>
<evidence type="ECO:0000256" key="2">
    <source>
        <dbReference type="ARBA" id="ARBA00022741"/>
    </source>
</evidence>
<feature type="region of interest" description="Disordered" evidence="4">
    <location>
        <begin position="258"/>
        <end position="279"/>
    </location>
</feature>
<reference evidence="6 7" key="1">
    <citation type="submission" date="2016-09" db="EMBL/GenBank/DDBJ databases">
        <authorList>
            <person name="Capua I."/>
            <person name="De Benedictis P."/>
            <person name="Joannis T."/>
            <person name="Lombin L.H."/>
            <person name="Cattoli G."/>
        </authorList>
    </citation>
    <scope>NUCLEOTIDE SEQUENCE [LARGE SCALE GENOMIC DNA]</scope>
    <source>
        <strain evidence="6 7">ISLP-3</strain>
    </source>
</reference>
<dbReference type="Proteomes" id="UP000199039">
    <property type="component" value="Unassembled WGS sequence"/>
</dbReference>
<dbReference type="InterPro" id="IPR015854">
    <property type="entry name" value="ABC_transpr_LolD-like"/>
</dbReference>
<accession>A0A1G6HJA6</accession>
<dbReference type="STRING" id="1814289.SAMN05216410_1090"/>
<dbReference type="AlphaFoldDB" id="A0A1G6HJA6"/>
<dbReference type="Gene3D" id="3.40.50.300">
    <property type="entry name" value="P-loop containing nucleotide triphosphate hydrolases"/>
    <property type="match status" value="1"/>
</dbReference>
<sequence length="279" mass="29813">MAERGMDLMTSGRSGRGSTATEPAVDRFPGAWTTDPTAPVIELDGVGKTYSSGAIEFEALRGIDLAIHQGEYVAIMGPSGSGKSTLMNILGCLDTLTVGEYRLAGENVGNLDEEDLAQIRNQRIGFVFQQFNLLPSLPSWRNVELPLVYGRVEKAERQRRAVAALERVGLADRVDNRPGELSGGQQQRVAVARALVGEPALILADEPTGNLDSVSTADVLALFDELHAQGRTIILITHELEVAQQASRIVWVRDGAIHSDSPSGRHGGPAAGAHEGSTR</sequence>
<dbReference type="GO" id="GO:0005886">
    <property type="term" value="C:plasma membrane"/>
    <property type="evidence" value="ECO:0007669"/>
    <property type="project" value="TreeGrafter"/>
</dbReference>
<dbReference type="InterPro" id="IPR017911">
    <property type="entry name" value="MacB-like_ATP-bd"/>
</dbReference>
<dbReference type="InterPro" id="IPR003593">
    <property type="entry name" value="AAA+_ATPase"/>
</dbReference>
<evidence type="ECO:0000256" key="3">
    <source>
        <dbReference type="ARBA" id="ARBA00022840"/>
    </source>
</evidence>
<dbReference type="FunFam" id="3.40.50.300:FF:000032">
    <property type="entry name" value="Export ABC transporter ATP-binding protein"/>
    <property type="match status" value="1"/>
</dbReference>
<evidence type="ECO:0000256" key="4">
    <source>
        <dbReference type="SAM" id="MobiDB-lite"/>
    </source>
</evidence>
<dbReference type="PROSITE" id="PS50893">
    <property type="entry name" value="ABC_TRANSPORTER_2"/>
    <property type="match status" value="1"/>
</dbReference>
<evidence type="ECO:0000259" key="5">
    <source>
        <dbReference type="PROSITE" id="PS50893"/>
    </source>
</evidence>
<dbReference type="InterPro" id="IPR017871">
    <property type="entry name" value="ABC_transporter-like_CS"/>
</dbReference>
<evidence type="ECO:0000256" key="1">
    <source>
        <dbReference type="ARBA" id="ARBA00022448"/>
    </source>
</evidence>
<dbReference type="CDD" id="cd03255">
    <property type="entry name" value="ABC_MJ0796_LolCDE_FtsE"/>
    <property type="match status" value="1"/>
</dbReference>
<dbReference type="PANTHER" id="PTHR24220:SF86">
    <property type="entry name" value="ABC TRANSPORTER ABCH.1"/>
    <property type="match status" value="1"/>
</dbReference>
<feature type="domain" description="ABC transporter" evidence="5">
    <location>
        <begin position="41"/>
        <end position="279"/>
    </location>
</feature>
<dbReference type="InterPro" id="IPR003439">
    <property type="entry name" value="ABC_transporter-like_ATP-bd"/>
</dbReference>
<keyword evidence="1" id="KW-0813">Transport</keyword>
<keyword evidence="2" id="KW-0547">Nucleotide-binding</keyword>
<dbReference type="GO" id="GO:0022857">
    <property type="term" value="F:transmembrane transporter activity"/>
    <property type="evidence" value="ECO:0007669"/>
    <property type="project" value="TreeGrafter"/>
</dbReference>
<dbReference type="GO" id="GO:0098796">
    <property type="term" value="C:membrane protein complex"/>
    <property type="evidence" value="ECO:0007669"/>
    <property type="project" value="UniProtKB-ARBA"/>
</dbReference>
<dbReference type="GO" id="GO:0005524">
    <property type="term" value="F:ATP binding"/>
    <property type="evidence" value="ECO:0007669"/>
    <property type="project" value="UniProtKB-KW"/>
</dbReference>
<evidence type="ECO:0000313" key="6">
    <source>
        <dbReference type="EMBL" id="SDB94340.1"/>
    </source>
</evidence>
<organism evidence="6 7">
    <name type="scientific">Sanguibacter gelidistatuariae</name>
    <dbReference type="NCBI Taxonomy" id="1814289"/>
    <lineage>
        <taxon>Bacteria</taxon>
        <taxon>Bacillati</taxon>
        <taxon>Actinomycetota</taxon>
        <taxon>Actinomycetes</taxon>
        <taxon>Micrococcales</taxon>
        <taxon>Sanguibacteraceae</taxon>
        <taxon>Sanguibacter</taxon>
    </lineage>
</organism>
<feature type="compositionally biased region" description="Polar residues" evidence="4">
    <location>
        <begin position="11"/>
        <end position="21"/>
    </location>
</feature>
<dbReference type="EMBL" id="FMYH01000001">
    <property type="protein sequence ID" value="SDB94340.1"/>
    <property type="molecule type" value="Genomic_DNA"/>
</dbReference>
<feature type="region of interest" description="Disordered" evidence="4">
    <location>
        <begin position="1"/>
        <end position="31"/>
    </location>
</feature>